<proteinExistence type="predicted"/>
<feature type="region of interest" description="Disordered" evidence="1">
    <location>
        <begin position="1"/>
        <end position="42"/>
    </location>
</feature>
<name>A0ABQ4Y007_9ASTR</name>
<comment type="caution">
    <text evidence="2">The sequence shown here is derived from an EMBL/GenBank/DDBJ whole genome shotgun (WGS) entry which is preliminary data.</text>
</comment>
<gene>
    <name evidence="2" type="ORF">Tco_0703304</name>
</gene>
<evidence type="ECO:0000313" key="3">
    <source>
        <dbReference type="Proteomes" id="UP001151760"/>
    </source>
</evidence>
<evidence type="ECO:0000256" key="1">
    <source>
        <dbReference type="SAM" id="MobiDB-lite"/>
    </source>
</evidence>
<organism evidence="2 3">
    <name type="scientific">Tanacetum coccineum</name>
    <dbReference type="NCBI Taxonomy" id="301880"/>
    <lineage>
        <taxon>Eukaryota</taxon>
        <taxon>Viridiplantae</taxon>
        <taxon>Streptophyta</taxon>
        <taxon>Embryophyta</taxon>
        <taxon>Tracheophyta</taxon>
        <taxon>Spermatophyta</taxon>
        <taxon>Magnoliopsida</taxon>
        <taxon>eudicotyledons</taxon>
        <taxon>Gunneridae</taxon>
        <taxon>Pentapetalae</taxon>
        <taxon>asterids</taxon>
        <taxon>campanulids</taxon>
        <taxon>Asterales</taxon>
        <taxon>Asteraceae</taxon>
        <taxon>Asteroideae</taxon>
        <taxon>Anthemideae</taxon>
        <taxon>Anthemidinae</taxon>
        <taxon>Tanacetum</taxon>
    </lineage>
</organism>
<dbReference type="Proteomes" id="UP001151760">
    <property type="component" value="Unassembled WGS sequence"/>
</dbReference>
<sequence>MTCGNGFELLGGMSLKEDRQGRDSNDEDGGVEKVKALGTNGEMSGSSARVVWIVVDGGKVRARLVSNVVAIVVLLLLGVKELALEAIEYDDQDE</sequence>
<keyword evidence="3" id="KW-1185">Reference proteome</keyword>
<protein>
    <submittedName>
        <fullName evidence="2">Uncharacterized protein</fullName>
    </submittedName>
</protein>
<reference evidence="2" key="1">
    <citation type="journal article" date="2022" name="Int. J. Mol. Sci.">
        <title>Draft Genome of Tanacetum Coccineum: Genomic Comparison of Closely Related Tanacetum-Family Plants.</title>
        <authorList>
            <person name="Yamashiro T."/>
            <person name="Shiraishi A."/>
            <person name="Nakayama K."/>
            <person name="Satake H."/>
        </authorList>
    </citation>
    <scope>NUCLEOTIDE SEQUENCE</scope>
</reference>
<reference evidence="2" key="2">
    <citation type="submission" date="2022-01" db="EMBL/GenBank/DDBJ databases">
        <authorList>
            <person name="Yamashiro T."/>
            <person name="Shiraishi A."/>
            <person name="Satake H."/>
            <person name="Nakayama K."/>
        </authorList>
    </citation>
    <scope>NUCLEOTIDE SEQUENCE</scope>
</reference>
<evidence type="ECO:0000313" key="2">
    <source>
        <dbReference type="EMBL" id="GJS70463.1"/>
    </source>
</evidence>
<feature type="compositionally biased region" description="Basic and acidic residues" evidence="1">
    <location>
        <begin position="15"/>
        <end position="35"/>
    </location>
</feature>
<accession>A0ABQ4Y007</accession>
<dbReference type="EMBL" id="BQNB010009936">
    <property type="protein sequence ID" value="GJS70463.1"/>
    <property type="molecule type" value="Genomic_DNA"/>
</dbReference>